<dbReference type="Proteomes" id="UP000076128">
    <property type="component" value="Chromosome"/>
</dbReference>
<dbReference type="InterPro" id="IPR001173">
    <property type="entry name" value="Glyco_trans_2-like"/>
</dbReference>
<evidence type="ECO:0000313" key="10">
    <source>
        <dbReference type="Proteomes" id="UP000076128"/>
    </source>
</evidence>
<sequence>MVVFDADHVPTRDFLARTVGYFVDDPKLFLVQTPHFFINDDPVQRNLGFSRNVPTENEMFYSKIHRGLDRWGGAFFCGSAAVLRRAALDSVGGFSGETITEDAETALDIHSRGWKSLYIDRAMVAGLQPETFASFIQQRGRWASGMMQMLILKNPLFRSGLRLSQRLCYVNSMSFWLFPLIRMAYLLVPLVYLFFGIEIFVSTYAEVMAYMLGYLAISFLVQNALFSRYRWPLVSEVFEVAQAPYLAGAIFRTVLRPAPPSSTSPPRTRCWSRITSRRSTSRCCSCCC</sequence>
<dbReference type="KEGG" id="daa:AKL17_3075"/>
<feature type="transmembrane region" description="Helical" evidence="7">
    <location>
        <begin position="175"/>
        <end position="195"/>
    </location>
</feature>
<feature type="domain" description="Glycosyltransferase 2-like" evidence="8">
    <location>
        <begin position="2"/>
        <end position="214"/>
    </location>
</feature>
<evidence type="ECO:0000313" key="9">
    <source>
        <dbReference type="EMBL" id="AMY70308.1"/>
    </source>
</evidence>
<proteinExistence type="predicted"/>
<evidence type="ECO:0000256" key="1">
    <source>
        <dbReference type="ARBA" id="ARBA00004141"/>
    </source>
</evidence>
<dbReference type="InterPro" id="IPR029044">
    <property type="entry name" value="Nucleotide-diphossugar_trans"/>
</dbReference>
<protein>
    <submittedName>
        <fullName evidence="9">Cellulose synthase</fullName>
    </submittedName>
</protein>
<comment type="subcellular location">
    <subcellularLocation>
        <location evidence="1">Membrane</location>
        <topology evidence="1">Multi-pass membrane protein</topology>
    </subcellularLocation>
</comment>
<dbReference type="InterPro" id="IPR003919">
    <property type="entry name" value="Cell_synth_A"/>
</dbReference>
<evidence type="ECO:0000256" key="4">
    <source>
        <dbReference type="ARBA" id="ARBA00022692"/>
    </source>
</evidence>
<keyword evidence="4 7" id="KW-0812">Transmembrane</keyword>
<dbReference type="Gene3D" id="3.90.550.10">
    <property type="entry name" value="Spore Coat Polysaccharide Biosynthesis Protein SpsA, Chain A"/>
    <property type="match status" value="1"/>
</dbReference>
<evidence type="ECO:0000256" key="2">
    <source>
        <dbReference type="ARBA" id="ARBA00022676"/>
    </source>
</evidence>
<gene>
    <name evidence="9" type="ORF">AKL17_3075</name>
</gene>
<dbReference type="PANTHER" id="PTHR43867:SF2">
    <property type="entry name" value="CELLULOSE SYNTHASE CATALYTIC SUBUNIT A [UDP-FORMING]"/>
    <property type="match status" value="1"/>
</dbReference>
<dbReference type="AlphaFoldDB" id="A0A159Z6Y8"/>
<evidence type="ECO:0000259" key="8">
    <source>
        <dbReference type="Pfam" id="PF13632"/>
    </source>
</evidence>
<evidence type="ECO:0000256" key="3">
    <source>
        <dbReference type="ARBA" id="ARBA00022679"/>
    </source>
</evidence>
<organism evidence="9 10">
    <name type="scientific">Frigidibacter mobilis</name>
    <dbReference type="NCBI Taxonomy" id="1335048"/>
    <lineage>
        <taxon>Bacteria</taxon>
        <taxon>Pseudomonadati</taxon>
        <taxon>Pseudomonadota</taxon>
        <taxon>Alphaproteobacteria</taxon>
        <taxon>Rhodobacterales</taxon>
        <taxon>Paracoccaceae</taxon>
        <taxon>Frigidibacter</taxon>
    </lineage>
</organism>
<dbReference type="Pfam" id="PF13632">
    <property type="entry name" value="Glyco_trans_2_3"/>
    <property type="match status" value="1"/>
</dbReference>
<dbReference type="SUPFAM" id="SSF53448">
    <property type="entry name" value="Nucleotide-diphospho-sugar transferases"/>
    <property type="match status" value="1"/>
</dbReference>
<dbReference type="GO" id="GO:0035438">
    <property type="term" value="F:cyclic-di-GMP binding"/>
    <property type="evidence" value="ECO:0007669"/>
    <property type="project" value="InterPro"/>
</dbReference>
<evidence type="ECO:0000256" key="7">
    <source>
        <dbReference type="SAM" id="Phobius"/>
    </source>
</evidence>
<dbReference type="PATRIC" id="fig|1335048.3.peg.3193"/>
<dbReference type="STRING" id="1335048.AKL17_3075"/>
<feature type="transmembrane region" description="Helical" evidence="7">
    <location>
        <begin position="207"/>
        <end position="226"/>
    </location>
</feature>
<dbReference type="GO" id="GO:0016759">
    <property type="term" value="F:cellulose synthase activity"/>
    <property type="evidence" value="ECO:0007669"/>
    <property type="project" value="InterPro"/>
</dbReference>
<keyword evidence="2" id="KW-0328">Glycosyltransferase</keyword>
<dbReference type="InterPro" id="IPR050321">
    <property type="entry name" value="Glycosyltr_2/OpgH_subfam"/>
</dbReference>
<keyword evidence="3" id="KW-0808">Transferase</keyword>
<dbReference type="PANTHER" id="PTHR43867">
    <property type="entry name" value="CELLULOSE SYNTHASE CATALYTIC SUBUNIT A [UDP-FORMING]"/>
    <property type="match status" value="1"/>
</dbReference>
<dbReference type="PRINTS" id="PR01439">
    <property type="entry name" value="CELLSNTHASEA"/>
</dbReference>
<dbReference type="GO" id="GO:0006011">
    <property type="term" value="P:UDP-alpha-D-glucose metabolic process"/>
    <property type="evidence" value="ECO:0007669"/>
    <property type="project" value="InterPro"/>
</dbReference>
<keyword evidence="10" id="KW-1185">Reference proteome</keyword>
<dbReference type="GO" id="GO:0005886">
    <property type="term" value="C:plasma membrane"/>
    <property type="evidence" value="ECO:0007669"/>
    <property type="project" value="TreeGrafter"/>
</dbReference>
<reference evidence="9 10" key="1">
    <citation type="submission" date="2015-09" db="EMBL/GenBank/DDBJ databases">
        <title>Complete genome sequence of Defluviimonas alba cai42t isolated from an oilfield in Xinjiang.</title>
        <authorList>
            <person name="Geng S."/>
            <person name="Pan X."/>
            <person name="Wu X."/>
        </authorList>
    </citation>
    <scope>NUCLEOTIDE SEQUENCE [LARGE SCALE GENOMIC DNA]</scope>
    <source>
        <strain evidence="10">cai42</strain>
    </source>
</reference>
<keyword evidence="6 7" id="KW-0472">Membrane</keyword>
<dbReference type="EMBL" id="CP012661">
    <property type="protein sequence ID" value="AMY70308.1"/>
    <property type="molecule type" value="Genomic_DNA"/>
</dbReference>
<keyword evidence="5 7" id="KW-1133">Transmembrane helix</keyword>
<evidence type="ECO:0000256" key="5">
    <source>
        <dbReference type="ARBA" id="ARBA00022989"/>
    </source>
</evidence>
<name>A0A159Z6Y8_9RHOB</name>
<evidence type="ECO:0000256" key="6">
    <source>
        <dbReference type="ARBA" id="ARBA00023136"/>
    </source>
</evidence>
<accession>A0A159Z6Y8</accession>